<proteinExistence type="predicted"/>
<evidence type="ECO:0000313" key="2">
    <source>
        <dbReference type="Proteomes" id="UP000324222"/>
    </source>
</evidence>
<comment type="caution">
    <text evidence="1">The sequence shown here is derived from an EMBL/GenBank/DDBJ whole genome shotgun (WGS) entry which is preliminary data.</text>
</comment>
<sequence length="86" mass="10176">MWSGSWWRLWRDVVSKERDYLSLWRVLVVNRGSNDLTPEKKARYYAEQITQDTTPEQQHCSQMVEIRSLGTVMSHYVSHNKTISAC</sequence>
<dbReference type="EMBL" id="VSRR010002231">
    <property type="protein sequence ID" value="MPC30321.1"/>
    <property type="molecule type" value="Genomic_DNA"/>
</dbReference>
<name>A0A5B7E8D4_PORTR</name>
<reference evidence="1 2" key="1">
    <citation type="submission" date="2019-05" db="EMBL/GenBank/DDBJ databases">
        <title>Another draft genome of Portunus trituberculatus and its Hox gene families provides insights of decapod evolution.</title>
        <authorList>
            <person name="Jeong J.-H."/>
            <person name="Song I."/>
            <person name="Kim S."/>
            <person name="Choi T."/>
            <person name="Kim D."/>
            <person name="Ryu S."/>
            <person name="Kim W."/>
        </authorList>
    </citation>
    <scope>NUCLEOTIDE SEQUENCE [LARGE SCALE GENOMIC DNA]</scope>
    <source>
        <tissue evidence="1">Muscle</tissue>
    </source>
</reference>
<protein>
    <submittedName>
        <fullName evidence="1">Uncharacterized protein</fullName>
    </submittedName>
</protein>
<dbReference type="Proteomes" id="UP000324222">
    <property type="component" value="Unassembled WGS sequence"/>
</dbReference>
<keyword evidence="2" id="KW-1185">Reference proteome</keyword>
<evidence type="ECO:0000313" key="1">
    <source>
        <dbReference type="EMBL" id="MPC30321.1"/>
    </source>
</evidence>
<gene>
    <name evidence="1" type="ORF">E2C01_023582</name>
</gene>
<accession>A0A5B7E8D4</accession>
<dbReference type="AlphaFoldDB" id="A0A5B7E8D4"/>
<organism evidence="1 2">
    <name type="scientific">Portunus trituberculatus</name>
    <name type="common">Swimming crab</name>
    <name type="synonym">Neptunus trituberculatus</name>
    <dbReference type="NCBI Taxonomy" id="210409"/>
    <lineage>
        <taxon>Eukaryota</taxon>
        <taxon>Metazoa</taxon>
        <taxon>Ecdysozoa</taxon>
        <taxon>Arthropoda</taxon>
        <taxon>Crustacea</taxon>
        <taxon>Multicrustacea</taxon>
        <taxon>Malacostraca</taxon>
        <taxon>Eumalacostraca</taxon>
        <taxon>Eucarida</taxon>
        <taxon>Decapoda</taxon>
        <taxon>Pleocyemata</taxon>
        <taxon>Brachyura</taxon>
        <taxon>Eubrachyura</taxon>
        <taxon>Portunoidea</taxon>
        <taxon>Portunidae</taxon>
        <taxon>Portuninae</taxon>
        <taxon>Portunus</taxon>
    </lineage>
</organism>